<protein>
    <submittedName>
        <fullName evidence="1">Uncharacterized protein</fullName>
    </submittedName>
</protein>
<evidence type="ECO:0000313" key="1">
    <source>
        <dbReference type="EMBL" id="CAH3015464.1"/>
    </source>
</evidence>
<reference evidence="1 2" key="1">
    <citation type="submission" date="2022-05" db="EMBL/GenBank/DDBJ databases">
        <authorList>
            <consortium name="Genoscope - CEA"/>
            <person name="William W."/>
        </authorList>
    </citation>
    <scope>NUCLEOTIDE SEQUENCE [LARGE SCALE GENOMIC DNA]</scope>
</reference>
<comment type="caution">
    <text evidence="1">The sequence shown here is derived from an EMBL/GenBank/DDBJ whole genome shotgun (WGS) entry which is preliminary data.</text>
</comment>
<keyword evidence="2" id="KW-1185">Reference proteome</keyword>
<feature type="non-terminal residue" evidence="1">
    <location>
        <position position="1"/>
    </location>
</feature>
<gene>
    <name evidence="1" type="ORF">PEVE_00017465</name>
</gene>
<organism evidence="1 2">
    <name type="scientific">Porites evermanni</name>
    <dbReference type="NCBI Taxonomy" id="104178"/>
    <lineage>
        <taxon>Eukaryota</taxon>
        <taxon>Metazoa</taxon>
        <taxon>Cnidaria</taxon>
        <taxon>Anthozoa</taxon>
        <taxon>Hexacorallia</taxon>
        <taxon>Scleractinia</taxon>
        <taxon>Fungiina</taxon>
        <taxon>Poritidae</taxon>
        <taxon>Porites</taxon>
    </lineage>
</organism>
<evidence type="ECO:0000313" key="2">
    <source>
        <dbReference type="Proteomes" id="UP001159427"/>
    </source>
</evidence>
<name>A0ABN8LET4_9CNID</name>
<dbReference type="Proteomes" id="UP001159427">
    <property type="component" value="Unassembled WGS sequence"/>
</dbReference>
<accession>A0ABN8LET4</accession>
<proteinExistence type="predicted"/>
<dbReference type="EMBL" id="CALNXI010000024">
    <property type="protein sequence ID" value="CAH3015464.1"/>
    <property type="molecule type" value="Genomic_DNA"/>
</dbReference>
<sequence length="94" mass="10342">PLYYHSAVIQFIYPVAPPDLQNVSDVRKSLKAFSRVSHLSARHCVLVTVQNCPRCCATSTISQYVISLWKYGTQGTALCVLDSKLDLVEAGKGN</sequence>
<feature type="non-terminal residue" evidence="1">
    <location>
        <position position="94"/>
    </location>
</feature>